<organism evidence="2 3">
    <name type="scientific">Coccomyxa viridis</name>
    <dbReference type="NCBI Taxonomy" id="1274662"/>
    <lineage>
        <taxon>Eukaryota</taxon>
        <taxon>Viridiplantae</taxon>
        <taxon>Chlorophyta</taxon>
        <taxon>core chlorophytes</taxon>
        <taxon>Trebouxiophyceae</taxon>
        <taxon>Trebouxiophyceae incertae sedis</taxon>
        <taxon>Coccomyxaceae</taxon>
        <taxon>Coccomyxa</taxon>
    </lineage>
</organism>
<gene>
    <name evidence="2" type="ORF">CVIRNUC_005942</name>
</gene>
<name>A0AAV1I6R4_9CHLO</name>
<protein>
    <recommendedName>
        <fullName evidence="4">Glycosyltransferase</fullName>
    </recommendedName>
</protein>
<dbReference type="Proteomes" id="UP001314263">
    <property type="component" value="Unassembled WGS sequence"/>
</dbReference>
<dbReference type="SUPFAM" id="SSF53756">
    <property type="entry name" value="UDP-Glycosyltransferase/glycogen phosphorylase"/>
    <property type="match status" value="1"/>
</dbReference>
<evidence type="ECO:0008006" key="4">
    <source>
        <dbReference type="Google" id="ProtNLM"/>
    </source>
</evidence>
<dbReference type="CDD" id="cd01635">
    <property type="entry name" value="Glycosyltransferase_GTB-type"/>
    <property type="match status" value="1"/>
</dbReference>
<dbReference type="Gene3D" id="3.40.50.2000">
    <property type="entry name" value="Glycogen Phosphorylase B"/>
    <property type="match status" value="1"/>
</dbReference>
<keyword evidence="1" id="KW-0472">Membrane</keyword>
<keyword evidence="1" id="KW-1133">Transmembrane helix</keyword>
<feature type="transmembrane region" description="Helical" evidence="1">
    <location>
        <begin position="21"/>
        <end position="44"/>
    </location>
</feature>
<evidence type="ECO:0000313" key="3">
    <source>
        <dbReference type="Proteomes" id="UP001314263"/>
    </source>
</evidence>
<comment type="caution">
    <text evidence="2">The sequence shown here is derived from an EMBL/GenBank/DDBJ whole genome shotgun (WGS) entry which is preliminary data.</text>
</comment>
<dbReference type="EMBL" id="CAUYUE010000007">
    <property type="protein sequence ID" value="CAK0782747.1"/>
    <property type="molecule type" value="Genomic_DNA"/>
</dbReference>
<keyword evidence="1" id="KW-0812">Transmembrane</keyword>
<proteinExistence type="predicted"/>
<evidence type="ECO:0000256" key="1">
    <source>
        <dbReference type="SAM" id="Phobius"/>
    </source>
</evidence>
<keyword evidence="3" id="KW-1185">Reference proteome</keyword>
<evidence type="ECO:0000313" key="2">
    <source>
        <dbReference type="EMBL" id="CAK0782747.1"/>
    </source>
</evidence>
<dbReference type="AlphaFoldDB" id="A0AAV1I6R4"/>
<sequence>MGDGGLRNGGRHSRRLPSGWTPARTLLGAFILLALTFYGLAVLFQGHIAGLEGTSLVTPIQLGNPGLAQKQVPEDVRDILKPTSERYIGPIDLDEAVAQRAEEVNRTWLASTDQSWWLEPGYHLSYMEDNPPYPFQRVKRVDGKDTGVLAIIAPFYDQDYYKGELARAFFWRMKASGHIIIIITSYQEFPGIIVNPFDDRHTTPGDRTIHEAVDGYLHCFRNPDSVLPPGVPRILLSESDFHDPNRRDGGGSLVPWGLPKEYDLFYSCQGGDWNDYARNWTLAKASIKRLVAELNVKVVIMGRDLTKPEDNDLSPLISSGHIISHGQNTPWKDFLRYIESSRVLFAPNLHDASPRVLAEALCLDVPILVNRHIVGGWKYVHSETGAFFDSIDNVVPAFRDIINGLQRGDLHPRGWFRSHSGKAQSVYKLQAFLELAVGDQRLKAAQELANARITY</sequence>
<accession>A0AAV1I6R4</accession>
<reference evidence="2 3" key="1">
    <citation type="submission" date="2023-10" db="EMBL/GenBank/DDBJ databases">
        <authorList>
            <person name="Maclean D."/>
            <person name="Macfadyen A."/>
        </authorList>
    </citation>
    <scope>NUCLEOTIDE SEQUENCE [LARGE SCALE GENOMIC DNA]</scope>
</reference>